<proteinExistence type="predicted"/>
<accession>A0A975HKY9</accession>
<evidence type="ECO:0000313" key="2">
    <source>
        <dbReference type="Proteomes" id="UP000664904"/>
    </source>
</evidence>
<protein>
    <submittedName>
        <fullName evidence="1">Transporter substrate-binding domain-containing protein</fullName>
    </submittedName>
</protein>
<dbReference type="SUPFAM" id="SSF53850">
    <property type="entry name" value="Periplasmic binding protein-like II"/>
    <property type="match status" value="1"/>
</dbReference>
<dbReference type="AlphaFoldDB" id="A0A975HKY9"/>
<name>A0A975HKY9_9GAMM</name>
<evidence type="ECO:0000313" key="1">
    <source>
        <dbReference type="EMBL" id="QTH71484.1"/>
    </source>
</evidence>
<reference evidence="1" key="1">
    <citation type="submission" date="2021-03" db="EMBL/GenBank/DDBJ databases">
        <title>Complete Genome of Pseudoalteromonas xiamenensis STKMTI.2, a new potential marine bacterium producing anti-Vibrio compounds.</title>
        <authorList>
            <person name="Handayani D.P."/>
            <person name="Isnansetyo A."/>
            <person name="Istiqomah I."/>
            <person name="Jumina J."/>
        </authorList>
    </citation>
    <scope>NUCLEOTIDE SEQUENCE</scope>
    <source>
        <strain evidence="1">STKMTI.2</strain>
    </source>
</reference>
<sequence>MGKADVLFPEYFIEANAPSDVVTGMHRTDLLRLSAPIPGGEINFLKLKDTELEFNGNLLSIINKMIGVVRGYQNTPEFDALMDAGKLNIVEAVDDLQLSRLLMNKRVEIIIGDPQVIQSSILMSEETSAQKRQWLTELDIVEPSLAYNPLYFAISKRVKNSYTILENINDAINRFKQTGTLNRIIETAKSQCHQY</sequence>
<gene>
    <name evidence="1" type="ORF">J5O05_00340</name>
</gene>
<dbReference type="Gene3D" id="3.40.190.10">
    <property type="entry name" value="Periplasmic binding protein-like II"/>
    <property type="match status" value="2"/>
</dbReference>
<dbReference type="KEGG" id="pxi:J5O05_00340"/>
<keyword evidence="2" id="KW-1185">Reference proteome</keyword>
<dbReference type="RefSeq" id="WP_208843110.1">
    <property type="nucleotide sequence ID" value="NZ_CP072133.1"/>
</dbReference>
<dbReference type="Proteomes" id="UP000664904">
    <property type="component" value="Chromosome"/>
</dbReference>
<organism evidence="1 2">
    <name type="scientific">Pseudoalteromonas xiamenensis</name>
    <dbReference type="NCBI Taxonomy" id="882626"/>
    <lineage>
        <taxon>Bacteria</taxon>
        <taxon>Pseudomonadati</taxon>
        <taxon>Pseudomonadota</taxon>
        <taxon>Gammaproteobacteria</taxon>
        <taxon>Alteromonadales</taxon>
        <taxon>Pseudoalteromonadaceae</taxon>
        <taxon>Pseudoalteromonas</taxon>
    </lineage>
</organism>
<dbReference type="EMBL" id="CP072133">
    <property type="protein sequence ID" value="QTH71484.1"/>
    <property type="molecule type" value="Genomic_DNA"/>
</dbReference>